<dbReference type="VEuPathDB" id="ToxoDB:LOC34621200"/>
<dbReference type="InterPro" id="IPR005113">
    <property type="entry name" value="uDENN_dom"/>
</dbReference>
<dbReference type="InterPro" id="IPR001194">
    <property type="entry name" value="cDENN_dom"/>
</dbReference>
<feature type="region of interest" description="Disordered" evidence="1">
    <location>
        <begin position="448"/>
        <end position="493"/>
    </location>
</feature>
<dbReference type="InParanoid" id="A0A1D3D2T8"/>
<dbReference type="EMBL" id="JROU02000986">
    <property type="protein sequence ID" value="OEH77769.1"/>
    <property type="molecule type" value="Genomic_DNA"/>
</dbReference>
<evidence type="ECO:0000313" key="5">
    <source>
        <dbReference type="Proteomes" id="UP000095192"/>
    </source>
</evidence>
<proteinExistence type="predicted"/>
<reference evidence="4 5" key="1">
    <citation type="journal article" date="2016" name="BMC Genomics">
        <title>Comparative genomics reveals Cyclospora cayetanensis possesses coccidia-like metabolism and invasion components but unique surface antigens.</title>
        <authorList>
            <person name="Liu S."/>
            <person name="Wang L."/>
            <person name="Zheng H."/>
            <person name="Xu Z."/>
            <person name="Roellig D.M."/>
            <person name="Li N."/>
            <person name="Frace M.A."/>
            <person name="Tang K."/>
            <person name="Arrowood M.J."/>
            <person name="Moss D.M."/>
            <person name="Zhang L."/>
            <person name="Feng Y."/>
            <person name="Xiao L."/>
        </authorList>
    </citation>
    <scope>NUCLEOTIDE SEQUENCE [LARGE SCALE GENOMIC DNA]</scope>
    <source>
        <strain evidence="4 5">CHN_HEN01</strain>
    </source>
</reference>
<dbReference type="PANTHER" id="PTHR12296:SF21">
    <property type="entry name" value="DENN DOMAIN-CONTAINING PROTEIN 3"/>
    <property type="match status" value="1"/>
</dbReference>
<dbReference type="Gene3D" id="3.40.50.11500">
    <property type="match status" value="1"/>
</dbReference>
<dbReference type="AlphaFoldDB" id="A0A1D3D2T8"/>
<sequence>MSGAGETACICKWEGCPCASLLRVHSPSSSVFVLTDVQGCRLYGHCLRFFELVTLQRSCCSCVPPSAEGVARDWGEGAASTRASGAPAAASEEQQEAVGKADDDAAAKTFPDTTGKAQEGSEIKAAAGCCCCCRKASLVYVERAFCILSAFPFFGAFSEWLWCMYTSYAALSLMYPLRYSQVFVPLLPEPLTHFISMPLPFCVGMQTPQPAQQLLQQWSGAEGNRQQGKTTGSTKKRGAAPRGRAVPPAVYRFTFPDLGVAAAASEAVIGNSGSCSSRCSSCTANCTNTITTNMLHAINLFSQALDTFPVGVYLVDLDECCVSLSHVALAAAIGDPQQCECLKPEAVAATASTAAEAERSRAWGRCKLTTAPGLALVAGAVAAAEATSHRDEAWGRGATISSAPATFVGGSEGQEDGDAALNPVTTDSSSSVLPVWREFSGVSFESSEEGEALTLSGVGQSSQGREDAGKDTAAGRDSRLKANPSGEEEQQAFRSGAFSGVASGGVLSKSKEGPLSASRTGAPKALLEGAPLLQEICSTQAFASFIQLQDEARGDAPTASTPTDSPFEDAQETWPQHPVPYSGALDAQQMKGCFSAYPTPRSVRTSRRVATAAALYCQPFFVCEAQTGASGISSVPSSRDSTPVTSAGPANSDASKQHEAAAFSAASHQSGVHPGQLASRGSCGVKYTVPLRPYTVSYTALNSGSSNSNEDEDLSWGESVAMLLLPRSSRCGVALDSLLVSCLEAAFVATCLE</sequence>
<gene>
    <name evidence="4" type="ORF">cyc_04705</name>
</gene>
<dbReference type="Pfam" id="PF02141">
    <property type="entry name" value="DENN"/>
    <property type="match status" value="1"/>
</dbReference>
<feature type="compositionally biased region" description="Polar residues" evidence="1">
    <location>
        <begin position="630"/>
        <end position="654"/>
    </location>
</feature>
<feature type="region of interest" description="Disordered" evidence="1">
    <location>
        <begin position="220"/>
        <end position="242"/>
    </location>
</feature>
<comment type="caution">
    <text evidence="4">The sequence shown here is derived from an EMBL/GenBank/DDBJ whole genome shotgun (WGS) entry which is preliminary data.</text>
</comment>
<dbReference type="InterPro" id="IPR043153">
    <property type="entry name" value="DENN_C"/>
</dbReference>
<feature type="region of interest" description="Disordered" evidence="1">
    <location>
        <begin position="405"/>
        <end position="428"/>
    </location>
</feature>
<dbReference type="GO" id="GO:0031410">
    <property type="term" value="C:cytoplasmic vesicle"/>
    <property type="evidence" value="ECO:0007669"/>
    <property type="project" value="TreeGrafter"/>
</dbReference>
<dbReference type="VEuPathDB" id="ToxoDB:cyc_04705"/>
<evidence type="ECO:0000259" key="2">
    <source>
        <dbReference type="Pfam" id="PF02141"/>
    </source>
</evidence>
<protein>
    <submittedName>
        <fullName evidence="4">Uncharacterized protein</fullName>
    </submittedName>
</protein>
<feature type="compositionally biased region" description="Polar residues" evidence="1">
    <location>
        <begin position="224"/>
        <end position="233"/>
    </location>
</feature>
<feature type="region of interest" description="Disordered" evidence="1">
    <location>
        <begin position="553"/>
        <end position="573"/>
    </location>
</feature>
<feature type="compositionally biased region" description="Basic and acidic residues" evidence="1">
    <location>
        <begin position="464"/>
        <end position="480"/>
    </location>
</feature>
<name>A0A1D3D2T8_9EIME</name>
<keyword evidence="5" id="KW-1185">Reference proteome</keyword>
<dbReference type="Pfam" id="PF03456">
    <property type="entry name" value="uDENN"/>
    <property type="match status" value="1"/>
</dbReference>
<feature type="region of interest" description="Disordered" evidence="1">
    <location>
        <begin position="630"/>
        <end position="665"/>
    </location>
</feature>
<feature type="domain" description="cDENN" evidence="2">
    <location>
        <begin position="167"/>
        <end position="208"/>
    </location>
</feature>
<feature type="domain" description="uDENN" evidence="3">
    <location>
        <begin position="25"/>
        <end position="49"/>
    </location>
</feature>
<dbReference type="GO" id="GO:0032483">
    <property type="term" value="P:regulation of Rab protein signal transduction"/>
    <property type="evidence" value="ECO:0007669"/>
    <property type="project" value="TreeGrafter"/>
</dbReference>
<evidence type="ECO:0000313" key="4">
    <source>
        <dbReference type="EMBL" id="OEH77769.1"/>
    </source>
</evidence>
<evidence type="ECO:0000259" key="3">
    <source>
        <dbReference type="Pfam" id="PF03456"/>
    </source>
</evidence>
<dbReference type="PANTHER" id="PTHR12296">
    <property type="entry name" value="DENN DOMAIN-CONTAINING PROTEIN 4"/>
    <property type="match status" value="1"/>
</dbReference>
<dbReference type="InterPro" id="IPR051696">
    <property type="entry name" value="DENN_Domain_GEFs"/>
</dbReference>
<organism evidence="4 5">
    <name type="scientific">Cyclospora cayetanensis</name>
    <dbReference type="NCBI Taxonomy" id="88456"/>
    <lineage>
        <taxon>Eukaryota</taxon>
        <taxon>Sar</taxon>
        <taxon>Alveolata</taxon>
        <taxon>Apicomplexa</taxon>
        <taxon>Conoidasida</taxon>
        <taxon>Coccidia</taxon>
        <taxon>Eucoccidiorida</taxon>
        <taxon>Eimeriorina</taxon>
        <taxon>Eimeriidae</taxon>
        <taxon>Cyclospora</taxon>
    </lineage>
</organism>
<evidence type="ECO:0000256" key="1">
    <source>
        <dbReference type="SAM" id="MobiDB-lite"/>
    </source>
</evidence>
<accession>A0A1D3D2T8</accession>
<dbReference type="Proteomes" id="UP000095192">
    <property type="component" value="Unassembled WGS sequence"/>
</dbReference>